<evidence type="ECO:0000256" key="3">
    <source>
        <dbReference type="ARBA" id="ARBA00022989"/>
    </source>
</evidence>
<dbReference type="Gene3D" id="3.30.750.24">
    <property type="entry name" value="STAS domain"/>
    <property type="match status" value="1"/>
</dbReference>
<feature type="domain" description="STAS" evidence="6">
    <location>
        <begin position="440"/>
        <end position="556"/>
    </location>
</feature>
<dbReference type="InterPro" id="IPR011547">
    <property type="entry name" value="SLC26A/SulP_dom"/>
</dbReference>
<keyword evidence="3 5" id="KW-1133">Transmembrane helix</keyword>
<feature type="transmembrane region" description="Helical" evidence="5">
    <location>
        <begin position="50"/>
        <end position="69"/>
    </location>
</feature>
<accession>A0A9X9XCS2</accession>
<feature type="transmembrane region" description="Helical" evidence="5">
    <location>
        <begin position="76"/>
        <end position="97"/>
    </location>
</feature>
<dbReference type="InterPro" id="IPR002645">
    <property type="entry name" value="STAS_dom"/>
</dbReference>
<dbReference type="Pfam" id="PF00916">
    <property type="entry name" value="Sulfate_transp"/>
    <property type="match status" value="1"/>
</dbReference>
<dbReference type="CDD" id="cd07042">
    <property type="entry name" value="STAS_SulP_like_sulfate_transporter"/>
    <property type="match status" value="1"/>
</dbReference>
<dbReference type="PANTHER" id="PTHR11814">
    <property type="entry name" value="SULFATE TRANSPORTER"/>
    <property type="match status" value="1"/>
</dbReference>
<feature type="transmembrane region" description="Helical" evidence="5">
    <location>
        <begin position="328"/>
        <end position="349"/>
    </location>
</feature>
<feature type="transmembrane region" description="Helical" evidence="5">
    <location>
        <begin position="21"/>
        <end position="44"/>
    </location>
</feature>
<dbReference type="InterPro" id="IPR036513">
    <property type="entry name" value="STAS_dom_sf"/>
</dbReference>
<dbReference type="EMBL" id="JAAEDL010000012">
    <property type="protein sequence ID" value="MBR0681508.1"/>
    <property type="molecule type" value="Genomic_DNA"/>
</dbReference>
<dbReference type="NCBIfam" id="TIGR00815">
    <property type="entry name" value="sulP"/>
    <property type="match status" value="1"/>
</dbReference>
<keyword evidence="8" id="KW-1185">Reference proteome</keyword>
<evidence type="ECO:0000313" key="8">
    <source>
        <dbReference type="Proteomes" id="UP001138709"/>
    </source>
</evidence>
<evidence type="ECO:0000259" key="6">
    <source>
        <dbReference type="PROSITE" id="PS50801"/>
    </source>
</evidence>
<feature type="transmembrane region" description="Helical" evidence="5">
    <location>
        <begin position="209"/>
        <end position="230"/>
    </location>
</feature>
<dbReference type="GO" id="GO:0016020">
    <property type="term" value="C:membrane"/>
    <property type="evidence" value="ECO:0007669"/>
    <property type="project" value="UniProtKB-SubCell"/>
</dbReference>
<comment type="caution">
    <text evidence="7">The sequence shown here is derived from an EMBL/GenBank/DDBJ whole genome shotgun (WGS) entry which is preliminary data.</text>
</comment>
<feature type="transmembrane region" description="Helical" evidence="5">
    <location>
        <begin position="180"/>
        <end position="202"/>
    </location>
</feature>
<gene>
    <name evidence="7" type="primary">sulP</name>
    <name evidence="7" type="ORF">GXW74_13515</name>
</gene>
<feature type="transmembrane region" description="Helical" evidence="5">
    <location>
        <begin position="384"/>
        <end position="415"/>
    </location>
</feature>
<proteinExistence type="predicted"/>
<dbReference type="Pfam" id="PF01740">
    <property type="entry name" value="STAS"/>
    <property type="match status" value="1"/>
</dbReference>
<protein>
    <submittedName>
        <fullName evidence="7">Sulfate permease</fullName>
    </submittedName>
</protein>
<dbReference type="PROSITE" id="PS50801">
    <property type="entry name" value="STAS"/>
    <property type="match status" value="1"/>
</dbReference>
<organism evidence="7 8">
    <name type="scientific">Neoroseomonas eburnea</name>
    <dbReference type="NCBI Taxonomy" id="1346889"/>
    <lineage>
        <taxon>Bacteria</taxon>
        <taxon>Pseudomonadati</taxon>
        <taxon>Pseudomonadota</taxon>
        <taxon>Alphaproteobacteria</taxon>
        <taxon>Acetobacterales</taxon>
        <taxon>Acetobacteraceae</taxon>
        <taxon>Neoroseomonas</taxon>
    </lineage>
</organism>
<reference evidence="7" key="2">
    <citation type="journal article" date="2021" name="Syst. Appl. Microbiol.">
        <title>Roseomonas hellenica sp. nov., isolated from roots of wild-growing Alkanna tinctoria.</title>
        <authorList>
            <person name="Rat A."/>
            <person name="Naranjo H.D."/>
            <person name="Lebbe L."/>
            <person name="Cnockaert M."/>
            <person name="Krigas N."/>
            <person name="Grigoriadou K."/>
            <person name="Maloupa E."/>
            <person name="Willems A."/>
        </authorList>
    </citation>
    <scope>NUCLEOTIDE SEQUENCE</scope>
    <source>
        <strain evidence="7">LMG 31228</strain>
    </source>
</reference>
<evidence type="ECO:0000256" key="2">
    <source>
        <dbReference type="ARBA" id="ARBA00022692"/>
    </source>
</evidence>
<dbReference type="Proteomes" id="UP001138709">
    <property type="component" value="Unassembled WGS sequence"/>
</dbReference>
<name>A0A9X9XCS2_9PROT</name>
<keyword evidence="2 5" id="KW-0812">Transmembrane</keyword>
<feature type="transmembrane region" description="Helical" evidence="5">
    <location>
        <begin position="255"/>
        <end position="278"/>
    </location>
</feature>
<evidence type="ECO:0000256" key="4">
    <source>
        <dbReference type="ARBA" id="ARBA00023136"/>
    </source>
</evidence>
<dbReference type="SUPFAM" id="SSF52091">
    <property type="entry name" value="SpoIIaa-like"/>
    <property type="match status" value="1"/>
</dbReference>
<evidence type="ECO:0000256" key="1">
    <source>
        <dbReference type="ARBA" id="ARBA00004141"/>
    </source>
</evidence>
<sequence length="561" mass="56645">MPSGQGRGFPVLGWLRGYAPGWLGADLLAGVTLAAYAIPVALAYATLAGLPPQVGIYGYLLGGLGYALLGSSRHLAVGPTSAISLMVGANVAVIAAGDPAMHAAVASLAAFMVTTICLVAWAARLSVLVKLISDSVLVGFRFGAGLTIAMTQLPSLFGVAGGGSHIIERAWLLLGQLGDLNPVTLALGVVAVVLLVAGGRLLPGKPVSLAVVALSILVVSVLGLAAHGVAVTGEIPPGLPEIGLPTLRFGDVPDLFPVAAGCVLLAYIEGVSAARGFAAKHGYAVNARQELLGLGGANLLAGLGHGYPVAGGLSQTAVNEKAGAKSPLSLVFASAALALCLLFLTGALADLPKAALAAIVLTAVAGLIDVPAMIRLWRISRFDFIAALCALAGVLLLGILQGVLLAALASVLMLVAEGTTPYVAILGRIPGTQLFGDRDRHPENETVPGVLIVRPEAALLYVGAEHVQDRVLAAALAAPDGSLRHVVFDLSATPFIDVAGAEMLRSLHGALAGQGIRLWLVGAHARVRDLLRNAGVAESVGGVERGSSVESAVAAIEAQDA</sequence>
<comment type="subcellular location">
    <subcellularLocation>
        <location evidence="1">Membrane</location>
        <topology evidence="1">Multi-pass membrane protein</topology>
    </subcellularLocation>
</comment>
<feature type="transmembrane region" description="Helical" evidence="5">
    <location>
        <begin position="103"/>
        <end position="123"/>
    </location>
</feature>
<feature type="transmembrane region" description="Helical" evidence="5">
    <location>
        <begin position="135"/>
        <end position="160"/>
    </location>
</feature>
<dbReference type="GO" id="GO:0055085">
    <property type="term" value="P:transmembrane transport"/>
    <property type="evidence" value="ECO:0007669"/>
    <property type="project" value="InterPro"/>
</dbReference>
<keyword evidence="4 5" id="KW-0472">Membrane</keyword>
<evidence type="ECO:0000256" key="5">
    <source>
        <dbReference type="SAM" id="Phobius"/>
    </source>
</evidence>
<reference evidence="7" key="1">
    <citation type="submission" date="2020-01" db="EMBL/GenBank/DDBJ databases">
        <authorList>
            <person name="Rat A."/>
        </authorList>
    </citation>
    <scope>NUCLEOTIDE SEQUENCE</scope>
    <source>
        <strain evidence="7">LMG 31228</strain>
    </source>
</reference>
<dbReference type="InterPro" id="IPR001902">
    <property type="entry name" value="SLC26A/SulP_fam"/>
</dbReference>
<feature type="transmembrane region" description="Helical" evidence="5">
    <location>
        <begin position="355"/>
        <end position="377"/>
    </location>
</feature>
<dbReference type="AlphaFoldDB" id="A0A9X9XCS2"/>
<evidence type="ECO:0000313" key="7">
    <source>
        <dbReference type="EMBL" id="MBR0681508.1"/>
    </source>
</evidence>